<reference evidence="10 11" key="1">
    <citation type="journal article" date="2023" name="Insect Mol. Biol.">
        <title>Genome sequencing provides insights into the evolution of gene families encoding plant cell wall-degrading enzymes in longhorned beetles.</title>
        <authorList>
            <person name="Shin N.R."/>
            <person name="Okamura Y."/>
            <person name="Kirsch R."/>
            <person name="Pauchet Y."/>
        </authorList>
    </citation>
    <scope>NUCLEOTIDE SEQUENCE [LARGE SCALE GENOMIC DNA]</scope>
    <source>
        <strain evidence="10">EAD_L_NR</strain>
    </source>
</reference>
<dbReference type="AlphaFoldDB" id="A0AAV8WDA9"/>
<keyword evidence="9" id="KW-1133">Transmembrane helix</keyword>
<dbReference type="EMBL" id="JANEYG010000003">
    <property type="protein sequence ID" value="KAJ8924020.1"/>
    <property type="molecule type" value="Genomic_DNA"/>
</dbReference>
<dbReference type="InterPro" id="IPR002110">
    <property type="entry name" value="Ankyrin_rpt"/>
</dbReference>
<comment type="caution">
    <text evidence="10">The sequence shown here is derived from an EMBL/GenBank/DDBJ whole genome shotgun (WGS) entry which is preliminary data.</text>
</comment>
<evidence type="ECO:0000256" key="7">
    <source>
        <dbReference type="PROSITE-ProRule" id="PRU00023"/>
    </source>
</evidence>
<dbReference type="InterPro" id="IPR036770">
    <property type="entry name" value="Ankyrin_rpt-contain_sf"/>
</dbReference>
<dbReference type="PANTHER" id="PTHR47143">
    <property type="entry name" value="TRANSIENT RECEPTOR POTENTIAL CATION CHANNEL PROTEIN PAINLESS"/>
    <property type="match status" value="1"/>
</dbReference>
<evidence type="ECO:0000313" key="10">
    <source>
        <dbReference type="EMBL" id="KAJ8924020.1"/>
    </source>
</evidence>
<dbReference type="GO" id="GO:0022857">
    <property type="term" value="F:transmembrane transporter activity"/>
    <property type="evidence" value="ECO:0007669"/>
    <property type="project" value="TreeGrafter"/>
</dbReference>
<dbReference type="SUPFAM" id="SSF48403">
    <property type="entry name" value="Ankyrin repeat"/>
    <property type="match status" value="1"/>
</dbReference>
<feature type="region of interest" description="Disordered" evidence="8">
    <location>
        <begin position="1"/>
        <end position="26"/>
    </location>
</feature>
<evidence type="ECO:0000256" key="1">
    <source>
        <dbReference type="ARBA" id="ARBA00022448"/>
    </source>
</evidence>
<feature type="transmembrane region" description="Helical" evidence="9">
    <location>
        <begin position="603"/>
        <end position="624"/>
    </location>
</feature>
<evidence type="ECO:0000256" key="9">
    <source>
        <dbReference type="SAM" id="Phobius"/>
    </source>
</evidence>
<keyword evidence="6" id="KW-0407">Ion channel</keyword>
<evidence type="ECO:0000256" key="8">
    <source>
        <dbReference type="SAM" id="MobiDB-lite"/>
    </source>
</evidence>
<feature type="transmembrane region" description="Helical" evidence="9">
    <location>
        <begin position="699"/>
        <end position="721"/>
    </location>
</feature>
<keyword evidence="5" id="KW-0406">Ion transport</keyword>
<dbReference type="Gene3D" id="1.25.40.20">
    <property type="entry name" value="Ankyrin repeat-containing domain"/>
    <property type="match status" value="2"/>
</dbReference>
<feature type="region of interest" description="Disordered" evidence="8">
    <location>
        <begin position="468"/>
        <end position="518"/>
    </location>
</feature>
<evidence type="ECO:0000313" key="11">
    <source>
        <dbReference type="Proteomes" id="UP001159042"/>
    </source>
</evidence>
<evidence type="ECO:0000256" key="4">
    <source>
        <dbReference type="ARBA" id="ARBA00023043"/>
    </source>
</evidence>
<keyword evidence="2" id="KW-0716">Sensory transduction</keyword>
<organism evidence="10 11">
    <name type="scientific">Exocentrus adspersus</name>
    <dbReference type="NCBI Taxonomy" id="1586481"/>
    <lineage>
        <taxon>Eukaryota</taxon>
        <taxon>Metazoa</taxon>
        <taxon>Ecdysozoa</taxon>
        <taxon>Arthropoda</taxon>
        <taxon>Hexapoda</taxon>
        <taxon>Insecta</taxon>
        <taxon>Pterygota</taxon>
        <taxon>Neoptera</taxon>
        <taxon>Endopterygota</taxon>
        <taxon>Coleoptera</taxon>
        <taxon>Polyphaga</taxon>
        <taxon>Cucujiformia</taxon>
        <taxon>Chrysomeloidea</taxon>
        <taxon>Cerambycidae</taxon>
        <taxon>Lamiinae</taxon>
        <taxon>Acanthocinini</taxon>
        <taxon>Exocentrus</taxon>
    </lineage>
</organism>
<feature type="transmembrane region" description="Helical" evidence="9">
    <location>
        <begin position="636"/>
        <end position="657"/>
    </location>
</feature>
<proteinExistence type="predicted"/>
<evidence type="ECO:0000256" key="2">
    <source>
        <dbReference type="ARBA" id="ARBA00022606"/>
    </source>
</evidence>
<keyword evidence="11" id="KW-1185">Reference proteome</keyword>
<keyword evidence="9" id="KW-0812">Transmembrane</keyword>
<gene>
    <name evidence="10" type="ORF">NQ315_006797</name>
</gene>
<dbReference type="PROSITE" id="PS50297">
    <property type="entry name" value="ANK_REP_REGION"/>
    <property type="match status" value="1"/>
</dbReference>
<dbReference type="GO" id="GO:1902495">
    <property type="term" value="C:transmembrane transporter complex"/>
    <property type="evidence" value="ECO:0007669"/>
    <property type="project" value="TreeGrafter"/>
</dbReference>
<feature type="repeat" description="ANK" evidence="7">
    <location>
        <begin position="385"/>
        <end position="413"/>
    </location>
</feature>
<dbReference type="InterPro" id="IPR052076">
    <property type="entry name" value="TRP_cation_channel"/>
</dbReference>
<keyword evidence="4 7" id="KW-0040">ANK repeat</keyword>
<dbReference type="PROSITE" id="PS50088">
    <property type="entry name" value="ANK_REPEAT"/>
    <property type="match status" value="1"/>
</dbReference>
<dbReference type="GO" id="GO:0034220">
    <property type="term" value="P:monoatomic ion transmembrane transport"/>
    <property type="evidence" value="ECO:0007669"/>
    <property type="project" value="UniProtKB-KW"/>
</dbReference>
<dbReference type="Proteomes" id="UP001159042">
    <property type="component" value="Unassembled WGS sequence"/>
</dbReference>
<protein>
    <submittedName>
        <fullName evidence="10">Uncharacterized protein</fullName>
    </submittedName>
</protein>
<name>A0AAV8WDA9_9CUCU</name>
<feature type="transmembrane region" description="Helical" evidence="9">
    <location>
        <begin position="786"/>
        <end position="809"/>
    </location>
</feature>
<dbReference type="SMART" id="SM00248">
    <property type="entry name" value="ANK"/>
    <property type="match status" value="5"/>
</dbReference>
<feature type="transmembrane region" description="Helical" evidence="9">
    <location>
        <begin position="663"/>
        <end position="687"/>
    </location>
</feature>
<evidence type="ECO:0000256" key="6">
    <source>
        <dbReference type="ARBA" id="ARBA00023303"/>
    </source>
</evidence>
<evidence type="ECO:0000256" key="3">
    <source>
        <dbReference type="ARBA" id="ARBA00022737"/>
    </source>
</evidence>
<keyword evidence="1" id="KW-0813">Transport</keyword>
<sequence>MEGNNSQIYHTVDIDNQNEEQRQTKNTDEGITSLLDLLEQLGGRAKRISDPDVVQSLRKFVYILVKNPELLTYQHCKNKKVRSILHIAKYSSGINCDIKQAIVNTIVDIGYNRYTNLNLFPWSNDGERCYALFFAAAKADYKLLKEIIEYFKNQDVTYIHDTREGDTVLHFMIKFGDHFKERFLDCIELILNENVDPKRLDYFKKSVAELISKELVFLEKNNVRHDYKIRLEQMYDIINNRVAPTAGRNQVINPLPYNKYKLFEAIITQDENFSKYLKQVKYLLNSNDGENTLLQLAIIKNDKKITKELLRNGIDPNTVVEGRNEEPPLVLAAKLAREEIFQEILKCNGLTITEDIFAKFVKELKWKFLNDLLQSNVLDVNIQYKGNTPMYYAITRKNKKAVQSLLQRGSPIDDVCLQNINPKDLEDYLNWCIKFDTFAEDVEESKYKSLLVFDSLINAARKRIKHESGVDQHESGIDKHASGVDKLDSGVDKHESGVGKHDSGVDKHESGVDKHESGVDNFDESTRLQEDKVASSDKCEYDSEIAVIRQIGNNKRLKHLLEHPLIYIFVILKWQSVIHYYYLFVVLKFMYYIGISSLLYTGRFNNCIVFPIILLQAAVVYYNYTEFKFEFKRYTLHFVLEILLFVFLVSIFVLKFANNTADIIIELSSFIIIFTSVSMLMTIGYHIKLSKWMAMAKRVFKNFTLLLLFFMIPIIAFSASFKLLLTIQPTEGPVQENREFTSTIQPTEGSVQENGEFNNLPRAMFRTLVMLGGDIGDKKFPTVGGYLVFVLFTVGMAIILLNFWTGVAVSDIKEIEEKSTIVAFKNVIVFIDSVERMYQLLAECKLSRCETCKKLFEKIPPPFLRSKVELTGRKKCSFSYGIDLYINSPNQFKHNRYFKNYRLPNGIILKIKSLSDEKDLNIGRTLNQLVERINKLEQMLENRAKLSNIG</sequence>
<dbReference type="PANTHER" id="PTHR47143:SF4">
    <property type="entry name" value="TRANSIENT RECEPTOR POTENTIAL CATION CHANNEL PROTEIN PAINLESS"/>
    <property type="match status" value="1"/>
</dbReference>
<keyword evidence="3" id="KW-0677">Repeat</keyword>
<evidence type="ECO:0000256" key="5">
    <source>
        <dbReference type="ARBA" id="ARBA00023065"/>
    </source>
</evidence>
<accession>A0AAV8WDA9</accession>
<keyword evidence="9" id="KW-0472">Membrane</keyword>